<dbReference type="RefSeq" id="WP_011438495.1">
    <property type="nucleotide sequence ID" value="NC_007777.1"/>
</dbReference>
<dbReference type="Gene3D" id="1.10.260.40">
    <property type="entry name" value="lambda repressor-like DNA-binding domains"/>
    <property type="match status" value="1"/>
</dbReference>
<dbReference type="InterPro" id="IPR010982">
    <property type="entry name" value="Lambda_DNA-bd_dom_sf"/>
</dbReference>
<dbReference type="InterPro" id="IPR001387">
    <property type="entry name" value="Cro/C1-type_HTH"/>
</dbReference>
<dbReference type="PROSITE" id="PS50943">
    <property type="entry name" value="HTH_CROC1"/>
    <property type="match status" value="1"/>
</dbReference>
<dbReference type="STRING" id="106370.Francci3_4132"/>
<dbReference type="HOGENOM" id="CLU_033540_1_1_11"/>
<dbReference type="OrthoDB" id="3504495at2"/>
<keyword evidence="3" id="KW-1185">Reference proteome</keyword>
<feature type="domain" description="HTH cro/C1-type" evidence="1">
    <location>
        <begin position="19"/>
        <end position="75"/>
    </location>
</feature>
<protein>
    <submittedName>
        <fullName evidence="2">Transcriptional regulator, XRE family</fullName>
    </submittedName>
</protein>
<dbReference type="SMART" id="SM00530">
    <property type="entry name" value="HTH_XRE"/>
    <property type="match status" value="1"/>
</dbReference>
<accession>Q2J5G2</accession>
<dbReference type="KEGG" id="fra:Francci3_4132"/>
<dbReference type="AlphaFoldDB" id="Q2J5G2"/>
<dbReference type="CDD" id="cd00093">
    <property type="entry name" value="HTH_XRE"/>
    <property type="match status" value="1"/>
</dbReference>
<evidence type="ECO:0000313" key="3">
    <source>
        <dbReference type="Proteomes" id="UP000001937"/>
    </source>
</evidence>
<evidence type="ECO:0000313" key="2">
    <source>
        <dbReference type="EMBL" id="ABD13480.1"/>
    </source>
</evidence>
<dbReference type="SUPFAM" id="SSF48452">
    <property type="entry name" value="TPR-like"/>
    <property type="match status" value="1"/>
</dbReference>
<evidence type="ECO:0000259" key="1">
    <source>
        <dbReference type="PROSITE" id="PS50943"/>
    </source>
</evidence>
<name>Q2J5G2_FRACC</name>
<dbReference type="SUPFAM" id="SSF47413">
    <property type="entry name" value="lambda repressor-like DNA-binding domains"/>
    <property type="match status" value="1"/>
</dbReference>
<dbReference type="Proteomes" id="UP000001937">
    <property type="component" value="Chromosome"/>
</dbReference>
<organism evidence="2 3">
    <name type="scientific">Frankia casuarinae (strain DSM 45818 / CECT 9043 / HFP020203 / CcI3)</name>
    <dbReference type="NCBI Taxonomy" id="106370"/>
    <lineage>
        <taxon>Bacteria</taxon>
        <taxon>Bacillati</taxon>
        <taxon>Actinomycetota</taxon>
        <taxon>Actinomycetes</taxon>
        <taxon>Frankiales</taxon>
        <taxon>Frankiaceae</taxon>
        <taxon>Frankia</taxon>
    </lineage>
</organism>
<dbReference type="EMBL" id="CP000249">
    <property type="protein sequence ID" value="ABD13480.1"/>
    <property type="molecule type" value="Genomic_DNA"/>
</dbReference>
<proteinExistence type="predicted"/>
<dbReference type="InterPro" id="IPR011990">
    <property type="entry name" value="TPR-like_helical_dom_sf"/>
</dbReference>
<sequence length="416" mass="45545">MAIVGGTGSDDALSVGRRLKVLRTRRGMTREVLGGLVGRSASWVKAVETGRLAAPKLSMLLRLAEALRVRDLAELTGGQSIPVVLFSGPGHDRLTAVRAAVNRLPVSAADQPAPSVADLRGRVTWAWRARHAAPNHREVLGGLLPGLLDDAQRTARAEADGPQRRAALAVLAEVYALTQFFVSYQPAQDLVWRVAERGVSTALDSDDLHAVGVAAWLMTQAHREAGDWDAADVVASQATALLRDSLSSDDATDDVAALWGALQFESGYTAARRGEIGNAWRYWDAADAVARRLPDDYFHPVTSFSQTVMHAHAVTVAVELRQSGEGVRQAERWRAAVIPSHPRQARHWIEQARAYQIDRKYDEALRLLDHAYDSAPETIRYNGHARRIILEELDARDGRRREQASELARKVGLLGV</sequence>
<dbReference type="GO" id="GO:0003677">
    <property type="term" value="F:DNA binding"/>
    <property type="evidence" value="ECO:0007669"/>
    <property type="project" value="InterPro"/>
</dbReference>
<gene>
    <name evidence="2" type="ordered locus">Francci3_4132</name>
</gene>
<dbReference type="eggNOG" id="COG1396">
    <property type="taxonomic scope" value="Bacteria"/>
</dbReference>
<reference evidence="2 3" key="1">
    <citation type="journal article" date="2007" name="Genome Res.">
        <title>Genome characteristics of facultatively symbiotic Frankia sp. strains reflect host range and host plant biogeography.</title>
        <authorList>
            <person name="Normand P."/>
            <person name="Lapierre P."/>
            <person name="Tisa L.S."/>
            <person name="Gogarten J.P."/>
            <person name="Alloisio N."/>
            <person name="Bagnarol E."/>
            <person name="Bassi C.A."/>
            <person name="Berry A.M."/>
            <person name="Bickhart D.M."/>
            <person name="Choisne N."/>
            <person name="Couloux A."/>
            <person name="Cournoyer B."/>
            <person name="Cruveiller S."/>
            <person name="Daubin V."/>
            <person name="Demange N."/>
            <person name="Francino M.P."/>
            <person name="Goltsman E."/>
            <person name="Huang Y."/>
            <person name="Kopp O.R."/>
            <person name="Labarre L."/>
            <person name="Lapidus A."/>
            <person name="Lavire C."/>
            <person name="Marechal J."/>
            <person name="Martinez M."/>
            <person name="Mastronunzio J.E."/>
            <person name="Mullin B.C."/>
            <person name="Niemann J."/>
            <person name="Pujic P."/>
            <person name="Rawnsley T."/>
            <person name="Rouy Z."/>
            <person name="Schenowitz C."/>
            <person name="Sellstedt A."/>
            <person name="Tavares F."/>
            <person name="Tomkins J.P."/>
            <person name="Vallenet D."/>
            <person name="Valverde C."/>
            <person name="Wall L.G."/>
            <person name="Wang Y."/>
            <person name="Medigue C."/>
            <person name="Benson D.R."/>
        </authorList>
    </citation>
    <scope>NUCLEOTIDE SEQUENCE [LARGE SCALE GENOMIC DNA]</scope>
    <source>
        <strain evidence="3">DSM 45818 / CECT 9043 / CcI3</strain>
    </source>
</reference>
<dbReference type="Pfam" id="PF13560">
    <property type="entry name" value="HTH_31"/>
    <property type="match status" value="1"/>
</dbReference>